<gene>
    <name evidence="1" type="ORF">E1B28_009410</name>
</gene>
<evidence type="ECO:0000313" key="2">
    <source>
        <dbReference type="Proteomes" id="UP001049176"/>
    </source>
</evidence>
<dbReference type="AlphaFoldDB" id="A0A9P7UTE2"/>
<evidence type="ECO:0000313" key="1">
    <source>
        <dbReference type="EMBL" id="KAG7093125.1"/>
    </source>
</evidence>
<dbReference type="RefSeq" id="XP_043009595.1">
    <property type="nucleotide sequence ID" value="XM_043154304.1"/>
</dbReference>
<dbReference type="EMBL" id="CM032185">
    <property type="protein sequence ID" value="KAG7093125.1"/>
    <property type="molecule type" value="Genomic_DNA"/>
</dbReference>
<proteinExistence type="predicted"/>
<organism evidence="1 2">
    <name type="scientific">Marasmius oreades</name>
    <name type="common">fairy-ring Marasmius</name>
    <dbReference type="NCBI Taxonomy" id="181124"/>
    <lineage>
        <taxon>Eukaryota</taxon>
        <taxon>Fungi</taxon>
        <taxon>Dikarya</taxon>
        <taxon>Basidiomycota</taxon>
        <taxon>Agaricomycotina</taxon>
        <taxon>Agaricomycetes</taxon>
        <taxon>Agaricomycetidae</taxon>
        <taxon>Agaricales</taxon>
        <taxon>Marasmiineae</taxon>
        <taxon>Marasmiaceae</taxon>
        <taxon>Marasmius</taxon>
    </lineage>
</organism>
<dbReference type="Proteomes" id="UP001049176">
    <property type="component" value="Chromosome 5"/>
</dbReference>
<keyword evidence="2" id="KW-1185">Reference proteome</keyword>
<accession>A0A9P7UTE2</accession>
<dbReference type="KEGG" id="more:E1B28_009410"/>
<name>A0A9P7UTE2_9AGAR</name>
<reference evidence="1" key="1">
    <citation type="journal article" date="2021" name="Genome Biol. Evol.">
        <title>The assembled and annotated genome of the fairy-ring fungus Marasmius oreades.</title>
        <authorList>
            <person name="Hiltunen M."/>
            <person name="Ament-Velasquez S.L."/>
            <person name="Johannesson H."/>
        </authorList>
    </citation>
    <scope>NUCLEOTIDE SEQUENCE</scope>
    <source>
        <strain evidence="1">03SP1</strain>
    </source>
</reference>
<sequence length="178" mass="19503">MLNKSYLGAAPRYTVHNHVWKRSRKIMDIPSPFSRGSTRILSSSLNSSFTTPSTILQTLSSTSNLAQPLISPLFVVVSLLIMCNSLVGAPSFAFHCIQCTSPARGSGSASENSSHRCTDFTRISYALVHKFQFSSLSPPLQDFCTGHRVYTRGVPVLSFLMVNFGESTEHIEGLKDAN</sequence>
<comment type="caution">
    <text evidence="1">The sequence shown here is derived from an EMBL/GenBank/DDBJ whole genome shotgun (WGS) entry which is preliminary data.</text>
</comment>
<dbReference type="GeneID" id="66078486"/>
<protein>
    <submittedName>
        <fullName evidence="1">Uncharacterized protein</fullName>
    </submittedName>
</protein>